<name>A0A841MZG9_9BACT</name>
<dbReference type="RefSeq" id="WP_184496605.1">
    <property type="nucleotide sequence ID" value="NZ_JACIJO010000003.1"/>
</dbReference>
<evidence type="ECO:0008006" key="4">
    <source>
        <dbReference type="Google" id="ProtNLM"/>
    </source>
</evidence>
<evidence type="ECO:0000313" key="2">
    <source>
        <dbReference type="EMBL" id="MBB6327855.1"/>
    </source>
</evidence>
<comment type="caution">
    <text evidence="2">The sequence shown here is derived from an EMBL/GenBank/DDBJ whole genome shotgun (WGS) entry which is preliminary data.</text>
</comment>
<protein>
    <recommendedName>
        <fullName evidence="4">HEAT repeat domain-containing protein</fullName>
    </recommendedName>
</protein>
<proteinExistence type="predicted"/>
<organism evidence="2 3">
    <name type="scientific">Algoriphagus iocasae</name>
    <dbReference type="NCBI Taxonomy" id="1836499"/>
    <lineage>
        <taxon>Bacteria</taxon>
        <taxon>Pseudomonadati</taxon>
        <taxon>Bacteroidota</taxon>
        <taxon>Cytophagia</taxon>
        <taxon>Cytophagales</taxon>
        <taxon>Cyclobacteriaceae</taxon>
        <taxon>Algoriphagus</taxon>
    </lineage>
</organism>
<accession>A0A841MZG9</accession>
<dbReference type="AlphaFoldDB" id="A0A841MZG9"/>
<keyword evidence="1" id="KW-0732">Signal</keyword>
<keyword evidence="3" id="KW-1185">Reference proteome</keyword>
<feature type="chain" id="PRO_5032509146" description="HEAT repeat domain-containing protein" evidence="1">
    <location>
        <begin position="19"/>
        <end position="368"/>
    </location>
</feature>
<gene>
    <name evidence="2" type="ORF">FHS59_003498</name>
</gene>
<dbReference type="Proteomes" id="UP000588604">
    <property type="component" value="Unassembled WGS sequence"/>
</dbReference>
<feature type="signal peptide" evidence="1">
    <location>
        <begin position="1"/>
        <end position="18"/>
    </location>
</feature>
<evidence type="ECO:0000313" key="3">
    <source>
        <dbReference type="Proteomes" id="UP000588604"/>
    </source>
</evidence>
<evidence type="ECO:0000256" key="1">
    <source>
        <dbReference type="SAM" id="SignalP"/>
    </source>
</evidence>
<dbReference type="EMBL" id="JACIJO010000003">
    <property type="protein sequence ID" value="MBB6327855.1"/>
    <property type="molecule type" value="Genomic_DNA"/>
</dbReference>
<reference evidence="2 3" key="1">
    <citation type="submission" date="2020-08" db="EMBL/GenBank/DDBJ databases">
        <title>Genomic Encyclopedia of Type Strains, Phase IV (KMG-IV): sequencing the most valuable type-strain genomes for metagenomic binning, comparative biology and taxonomic classification.</title>
        <authorList>
            <person name="Goeker M."/>
        </authorList>
    </citation>
    <scope>NUCLEOTIDE SEQUENCE [LARGE SCALE GENOMIC DNA]</scope>
    <source>
        <strain evidence="2 3">DSM 102044</strain>
    </source>
</reference>
<sequence length="368" mass="42269">MIKTWISKLCFSIMMTMAFPLETWINSNPIAYETSRTISLTVEKKLFKISPVKEEYMPADTIEQHLSKDNIPVFYSKNIRTSVCFDNQCRLLVATVYWNPTGRYLGYSLPNGEFLSKKDHDPFITAEYKRLHSLLSDPNLPLGTISYNELVVNSKPSLAGVDGVSGATNKDLLKYTVEGAAYTTYKLYTIIYGEDQELVRSWSRNQFSESFLKLGLSSIDLTDRLWFLNELKGEFSKYPGIKDVVMELVSSEDFSISEKAIQVFSPKDLRSMEIQERLLLNYPRMDLGRKNRILDLLYETEKLSPKVIKNFSAGLLSMEMVQQIRILELFSKHHINDPLVIKKVTELSKSTNGYLAQKAMAYLKDFEN</sequence>